<reference evidence="8 9" key="1">
    <citation type="submission" date="2023-08" db="EMBL/GenBank/DDBJ databases">
        <authorList>
            <person name="Folkvardsen B D."/>
            <person name="Norman A."/>
        </authorList>
    </citation>
    <scope>NUCLEOTIDE SEQUENCE [LARGE SCALE GENOMIC DNA]</scope>
    <source>
        <strain evidence="8 9">Mu0050</strain>
    </source>
</reference>
<evidence type="ECO:0000256" key="1">
    <source>
        <dbReference type="ARBA" id="ARBA00004651"/>
    </source>
</evidence>
<organism evidence="8 9">
    <name type="scientific">[Mycobacterium] wendilense</name>
    <dbReference type="NCBI Taxonomy" id="3064284"/>
    <lineage>
        <taxon>Bacteria</taxon>
        <taxon>Bacillati</taxon>
        <taxon>Actinomycetota</taxon>
        <taxon>Actinomycetes</taxon>
        <taxon>Mycobacteriales</taxon>
        <taxon>Mycobacteriaceae</taxon>
        <taxon>Mycolicibacter</taxon>
    </lineage>
</organism>
<feature type="transmembrane region" description="Helical" evidence="6">
    <location>
        <begin position="44"/>
        <end position="65"/>
    </location>
</feature>
<gene>
    <name evidence="8" type="ORF">MU0050_001271</name>
</gene>
<dbReference type="EMBL" id="OY726395">
    <property type="protein sequence ID" value="CAJ1580919.1"/>
    <property type="molecule type" value="Genomic_DNA"/>
</dbReference>
<name>A0ABM9MB40_9MYCO</name>
<feature type="transmembrane region" description="Helical" evidence="6">
    <location>
        <begin position="202"/>
        <end position="222"/>
    </location>
</feature>
<keyword evidence="4 6" id="KW-0472">Membrane</keyword>
<dbReference type="InterPro" id="IPR020846">
    <property type="entry name" value="MFS_dom"/>
</dbReference>
<dbReference type="InterPro" id="IPR011701">
    <property type="entry name" value="MFS"/>
</dbReference>
<dbReference type="InterPro" id="IPR010645">
    <property type="entry name" value="MFS_4"/>
</dbReference>
<protein>
    <submittedName>
        <fullName evidence="8">MFS transporter</fullName>
    </submittedName>
</protein>
<dbReference type="Pfam" id="PF07690">
    <property type="entry name" value="MFS_1"/>
    <property type="match status" value="1"/>
</dbReference>
<evidence type="ECO:0000313" key="8">
    <source>
        <dbReference type="EMBL" id="CAJ1580919.1"/>
    </source>
</evidence>
<dbReference type="PROSITE" id="PS50850">
    <property type="entry name" value="MFS"/>
    <property type="match status" value="1"/>
</dbReference>
<keyword evidence="3 6" id="KW-1133">Transmembrane helix</keyword>
<feature type="transmembrane region" description="Helical" evidence="6">
    <location>
        <begin position="349"/>
        <end position="368"/>
    </location>
</feature>
<dbReference type="PROSITE" id="PS51257">
    <property type="entry name" value="PROKAR_LIPOPROTEIN"/>
    <property type="match status" value="1"/>
</dbReference>
<feature type="region of interest" description="Disordered" evidence="5">
    <location>
        <begin position="372"/>
        <end position="392"/>
    </location>
</feature>
<dbReference type="SUPFAM" id="SSF103473">
    <property type="entry name" value="MFS general substrate transporter"/>
    <property type="match status" value="1"/>
</dbReference>
<dbReference type="PANTHER" id="PTHR23537">
    <property type="match status" value="1"/>
</dbReference>
<evidence type="ECO:0000256" key="6">
    <source>
        <dbReference type="SAM" id="Phobius"/>
    </source>
</evidence>
<dbReference type="InterPro" id="IPR036259">
    <property type="entry name" value="MFS_trans_sf"/>
</dbReference>
<feature type="transmembrane region" description="Helical" evidence="6">
    <location>
        <begin position="103"/>
        <end position="123"/>
    </location>
</feature>
<keyword evidence="2 6" id="KW-0812">Transmembrane</keyword>
<evidence type="ECO:0000256" key="2">
    <source>
        <dbReference type="ARBA" id="ARBA00022692"/>
    </source>
</evidence>
<sequence>MQRTFYSLVAAGAALIACCYGFARFAYGLFVPTFTEHFHLTPTMIGVIGAGSYVGYCVAIVTSLALTERIGPRRTAVIAGVVATTGLSVVASAPAAWVLAVGILMAGTSTGLASPPLAAAVAQRLTGHIADRAQTFVNAGTGLGVVASGPIAYLLTEQWRLAWAVYAALAALVTAWVAVTLRGEVRNQQGRTDFRRWHRPGTVALLTASLLCGVGSIAIWNFGRDVISQSHAGGLATASWIVLGAAGIVGALGGDLVQRMGFRTAWLAVVTAMSAATVLLAVAVPHAAAVLLAVTVFGATYICMTGLLLIWGTRVYRESASFGVGLAFFALAAGQGLGAPLTGLLTESFGHLTAFVTAAATGAASLLLPPASRRAGGDVPDSAPSDAPLRRP</sequence>
<feature type="transmembrane region" description="Helical" evidence="6">
    <location>
        <begin position="322"/>
        <end position="343"/>
    </location>
</feature>
<dbReference type="Gene3D" id="1.20.1250.20">
    <property type="entry name" value="MFS general substrate transporter like domains"/>
    <property type="match status" value="1"/>
</dbReference>
<dbReference type="Proteomes" id="UP001190466">
    <property type="component" value="Chromosome"/>
</dbReference>
<feature type="transmembrane region" description="Helical" evidence="6">
    <location>
        <begin position="290"/>
        <end position="310"/>
    </location>
</feature>
<evidence type="ECO:0000313" key="9">
    <source>
        <dbReference type="Proteomes" id="UP001190466"/>
    </source>
</evidence>
<evidence type="ECO:0000259" key="7">
    <source>
        <dbReference type="PROSITE" id="PS50850"/>
    </source>
</evidence>
<feature type="domain" description="Major facilitator superfamily (MFS) profile" evidence="7">
    <location>
        <begin position="9"/>
        <end position="374"/>
    </location>
</feature>
<feature type="transmembrane region" description="Helical" evidence="6">
    <location>
        <begin position="135"/>
        <end position="155"/>
    </location>
</feature>
<feature type="transmembrane region" description="Helical" evidence="6">
    <location>
        <begin position="161"/>
        <end position="181"/>
    </location>
</feature>
<comment type="subcellular location">
    <subcellularLocation>
        <location evidence="1">Cell membrane</location>
        <topology evidence="1">Multi-pass membrane protein</topology>
    </subcellularLocation>
</comment>
<dbReference type="RefSeq" id="WP_316515307.1">
    <property type="nucleotide sequence ID" value="NZ_OY726395.1"/>
</dbReference>
<accession>A0ABM9MB40</accession>
<feature type="transmembrane region" description="Helical" evidence="6">
    <location>
        <begin position="265"/>
        <end position="284"/>
    </location>
</feature>
<feature type="transmembrane region" description="Helical" evidence="6">
    <location>
        <begin position="234"/>
        <end position="253"/>
    </location>
</feature>
<keyword evidence="9" id="KW-1185">Reference proteome</keyword>
<evidence type="ECO:0000256" key="5">
    <source>
        <dbReference type="SAM" id="MobiDB-lite"/>
    </source>
</evidence>
<feature type="transmembrane region" description="Helical" evidence="6">
    <location>
        <begin position="77"/>
        <end position="97"/>
    </location>
</feature>
<evidence type="ECO:0000256" key="3">
    <source>
        <dbReference type="ARBA" id="ARBA00022989"/>
    </source>
</evidence>
<evidence type="ECO:0000256" key="4">
    <source>
        <dbReference type="ARBA" id="ARBA00023136"/>
    </source>
</evidence>
<proteinExistence type="predicted"/>
<dbReference type="PANTHER" id="PTHR23537:SF1">
    <property type="entry name" value="SUGAR TRANSPORTER"/>
    <property type="match status" value="1"/>
</dbReference>